<comment type="subcellular location">
    <subcellularLocation>
        <location evidence="1">Membrane</location>
        <topology evidence="1">Multi-pass membrane protein</topology>
    </subcellularLocation>
</comment>
<keyword evidence="2" id="KW-0812">Transmembrane</keyword>
<dbReference type="GeneID" id="19957933"/>
<evidence type="ECO:0000256" key="3">
    <source>
        <dbReference type="ARBA" id="ARBA00022989"/>
    </source>
</evidence>
<dbReference type="VEuPathDB" id="FungiDB:SDRG_17206"/>
<dbReference type="eggNOG" id="KOG0055">
    <property type="taxonomic scope" value="Eukaryota"/>
</dbReference>
<protein>
    <submittedName>
        <fullName evidence="5">ATP-binding cassette, subfamily B (MDR/TAP), member 1</fullName>
    </submittedName>
</protein>
<evidence type="ECO:0000313" key="6">
    <source>
        <dbReference type="Proteomes" id="UP000030762"/>
    </source>
</evidence>
<proteinExistence type="predicted"/>
<dbReference type="Gene3D" id="1.20.1560.10">
    <property type="entry name" value="ABC transporter type 1, transmembrane domain"/>
    <property type="match status" value="1"/>
</dbReference>
<sequence length="139" mass="14640">TSALDTESEHIVQASLDHLVASGNRTTIIIAHRLSTIRNADRIAVLEAGNVVEEGTHDALLQLPHGHYKTLVEAQMKKAPTDSDASSPVVVGRNRLSTKQSLKEAYATDAVSVAAHGILCWVVSVRSSTAASFPSGASS</sequence>
<keyword evidence="5" id="KW-0547">Nucleotide-binding</keyword>
<dbReference type="OrthoDB" id="6500128at2759"/>
<keyword evidence="6" id="KW-1185">Reference proteome</keyword>
<evidence type="ECO:0000256" key="4">
    <source>
        <dbReference type="ARBA" id="ARBA00023136"/>
    </source>
</evidence>
<accession>T0PHS5</accession>
<dbReference type="SUPFAM" id="SSF52540">
    <property type="entry name" value="P-loop containing nucleoside triphosphate hydrolases"/>
    <property type="match status" value="1"/>
</dbReference>
<dbReference type="PANTHER" id="PTHR43394">
    <property type="entry name" value="ATP-DEPENDENT PERMEASE MDL1, MITOCHONDRIAL"/>
    <property type="match status" value="1"/>
</dbReference>
<dbReference type="AlphaFoldDB" id="T0PHS5"/>
<dbReference type="RefSeq" id="XP_008621667.1">
    <property type="nucleotide sequence ID" value="XM_008623445.1"/>
</dbReference>
<dbReference type="GO" id="GO:0090374">
    <property type="term" value="P:oligopeptide export from mitochondrion"/>
    <property type="evidence" value="ECO:0007669"/>
    <property type="project" value="TreeGrafter"/>
</dbReference>
<dbReference type="InterPro" id="IPR036640">
    <property type="entry name" value="ABC1_TM_sf"/>
</dbReference>
<name>T0PHS5_SAPDV</name>
<dbReference type="InterPro" id="IPR039421">
    <property type="entry name" value="Type_1_exporter"/>
</dbReference>
<feature type="non-terminal residue" evidence="5">
    <location>
        <position position="1"/>
    </location>
</feature>
<evidence type="ECO:0000256" key="2">
    <source>
        <dbReference type="ARBA" id="ARBA00022692"/>
    </source>
</evidence>
<evidence type="ECO:0000313" key="5">
    <source>
        <dbReference type="EMBL" id="EQC24909.1"/>
    </source>
</evidence>
<dbReference type="InParanoid" id="T0PHS5"/>
<keyword evidence="4" id="KW-0472">Membrane</keyword>
<keyword evidence="3" id="KW-1133">Transmembrane helix</keyword>
<organism evidence="5 6">
    <name type="scientific">Saprolegnia diclina (strain VS20)</name>
    <dbReference type="NCBI Taxonomy" id="1156394"/>
    <lineage>
        <taxon>Eukaryota</taxon>
        <taxon>Sar</taxon>
        <taxon>Stramenopiles</taxon>
        <taxon>Oomycota</taxon>
        <taxon>Saprolegniomycetes</taxon>
        <taxon>Saprolegniales</taxon>
        <taxon>Saprolegniaceae</taxon>
        <taxon>Saprolegnia</taxon>
    </lineage>
</organism>
<dbReference type="InterPro" id="IPR027417">
    <property type="entry name" value="P-loop_NTPase"/>
</dbReference>
<dbReference type="GO" id="GO:0005524">
    <property type="term" value="F:ATP binding"/>
    <property type="evidence" value="ECO:0007669"/>
    <property type="project" value="UniProtKB-KW"/>
</dbReference>
<dbReference type="STRING" id="1156394.T0PHS5"/>
<reference evidence="5 6" key="1">
    <citation type="submission" date="2012-04" db="EMBL/GenBank/DDBJ databases">
        <title>The Genome Sequence of Saprolegnia declina VS20.</title>
        <authorList>
            <consortium name="The Broad Institute Genome Sequencing Platform"/>
            <person name="Russ C."/>
            <person name="Nusbaum C."/>
            <person name="Tyler B."/>
            <person name="van West P."/>
            <person name="Dieguez-Uribeondo J."/>
            <person name="de Bruijn I."/>
            <person name="Tripathy S."/>
            <person name="Jiang R."/>
            <person name="Young S.K."/>
            <person name="Zeng Q."/>
            <person name="Gargeya S."/>
            <person name="Fitzgerald M."/>
            <person name="Haas B."/>
            <person name="Abouelleil A."/>
            <person name="Alvarado L."/>
            <person name="Arachchi H.M."/>
            <person name="Berlin A."/>
            <person name="Chapman S.B."/>
            <person name="Goldberg J."/>
            <person name="Griggs A."/>
            <person name="Gujja S."/>
            <person name="Hansen M."/>
            <person name="Howarth C."/>
            <person name="Imamovic A."/>
            <person name="Larimer J."/>
            <person name="McCowen C."/>
            <person name="Montmayeur A."/>
            <person name="Murphy C."/>
            <person name="Neiman D."/>
            <person name="Pearson M."/>
            <person name="Priest M."/>
            <person name="Roberts A."/>
            <person name="Saif S."/>
            <person name="Shea T."/>
            <person name="Sisk P."/>
            <person name="Sykes S."/>
            <person name="Wortman J."/>
            <person name="Nusbaum C."/>
            <person name="Birren B."/>
        </authorList>
    </citation>
    <scope>NUCLEOTIDE SEQUENCE [LARGE SCALE GENOMIC DNA]</scope>
    <source>
        <strain evidence="5 6">VS20</strain>
    </source>
</reference>
<keyword evidence="5" id="KW-0067">ATP-binding</keyword>
<dbReference type="Gene3D" id="3.40.50.300">
    <property type="entry name" value="P-loop containing nucleotide triphosphate hydrolases"/>
    <property type="match status" value="1"/>
</dbReference>
<dbReference type="Proteomes" id="UP000030762">
    <property type="component" value="Unassembled WGS sequence"/>
</dbReference>
<evidence type="ECO:0000256" key="1">
    <source>
        <dbReference type="ARBA" id="ARBA00004141"/>
    </source>
</evidence>
<dbReference type="EMBL" id="JH767345">
    <property type="protein sequence ID" value="EQC24909.1"/>
    <property type="molecule type" value="Genomic_DNA"/>
</dbReference>
<dbReference type="PANTHER" id="PTHR43394:SF1">
    <property type="entry name" value="ATP-BINDING CASSETTE SUB-FAMILY B MEMBER 10, MITOCHONDRIAL"/>
    <property type="match status" value="1"/>
</dbReference>
<dbReference type="GO" id="GO:0015421">
    <property type="term" value="F:ABC-type oligopeptide transporter activity"/>
    <property type="evidence" value="ECO:0007669"/>
    <property type="project" value="TreeGrafter"/>
</dbReference>
<dbReference type="GO" id="GO:0005743">
    <property type="term" value="C:mitochondrial inner membrane"/>
    <property type="evidence" value="ECO:0007669"/>
    <property type="project" value="TreeGrafter"/>
</dbReference>
<gene>
    <name evidence="5" type="ORF">SDRG_17206</name>
</gene>